<dbReference type="AlphaFoldDB" id="A0A9E6Y0N5"/>
<dbReference type="SMART" id="SM01008">
    <property type="entry name" value="Ald_Xan_dh_C"/>
    <property type="match status" value="1"/>
</dbReference>
<reference evidence="4" key="1">
    <citation type="journal article" date="2022" name="Int. J. Syst. Evol. Microbiol.">
        <title>Pseudomonas aegrilactucae sp. nov. and Pseudomonas morbosilactucae sp. nov., pathogens causing bacterial rot of lettuce in Japan.</title>
        <authorList>
            <person name="Sawada H."/>
            <person name="Fujikawa T."/>
            <person name="Satou M."/>
        </authorList>
    </citation>
    <scope>NUCLEOTIDE SEQUENCE</scope>
    <source>
        <strain evidence="4">0166_1</strain>
    </source>
</reference>
<dbReference type="InterPro" id="IPR016208">
    <property type="entry name" value="Ald_Oxase/xanthine_DH-like"/>
</dbReference>
<protein>
    <submittedName>
        <fullName evidence="4">Caffeine dehydrogenase subunit alpha</fullName>
        <ecNumber evidence="4">1.17.5.2</ecNumber>
    </submittedName>
</protein>
<organism evidence="4 5">
    <name type="scientific">Capillimicrobium parvum</name>
    <dbReference type="NCBI Taxonomy" id="2884022"/>
    <lineage>
        <taxon>Bacteria</taxon>
        <taxon>Bacillati</taxon>
        <taxon>Actinomycetota</taxon>
        <taxon>Thermoleophilia</taxon>
        <taxon>Solirubrobacterales</taxon>
        <taxon>Capillimicrobiaceae</taxon>
        <taxon>Capillimicrobium</taxon>
    </lineage>
</organism>
<evidence type="ECO:0000313" key="4">
    <source>
        <dbReference type="EMBL" id="UGS37780.1"/>
    </source>
</evidence>
<sequence>MADSEVLNQGTNVQPDAEATDILERRKYIGMNVLRTEDPVYLMGRAKYTDDVQLPGMLHAAFLRSPHPHARVRNIGTERAMGIPGVRAVITQSDLDGVVGPITTALARPEVVPVTRPALDSRVARYVGQPIAIVVGTSRYLAEDGVDALDVDWEPREPLLDAERALEPDAPLVREDMTTNNFAHIEFQRGEVDDLFANADRVFRKRFHHGRCSAAPLENRGVIADWDQVSGDLTLWSSNQNPHMLRTFLGAPLGIAGNKMRVIADHVGGGFGLKAHAFDEDHLIPAAAKVVGAPVKWTEDRYEHLAASLHSKDVIIELEIAMDADGRFLAFRGHYIGVGGAHPSHPWTPLLDPLPAATLLPSLYDIRAVGYVVDAPMTNRCPSGAYRGVGWTAGHAARETLIDDIARELGQDPIELRLRNLIPDKPFVSVTGMKYDGGSYAGAIRKVKEMVDYEALRARQVELRKEGRYLGIGWSPWVEPTAWGTEMAKANGFNSEFFDAASLTVEPDGSITVTTGCHNHGQAHYTTLAQVAADTLGAPFESVRVIENDTERAVYGSGTFASRVAVVAGGAIMRAGKEVREKIIRLAAHAMEVSPDDIDLADGVATVKGVPDKQMTMQQLGFLAYYGGSARPPDAEPMLAATRSYDPPETYSNGTILATVEIDAQTGKVDLQHIACCEDCGTMLNPMVVEGQMQGAIAQGIGGAMYESLAYDETGQFLSSSLMDYLYPTTCEVPPIEVGHIQTPSTVTEGGIKGMGESGNIAAGTAVLNAIADAISAFGKVEITTNPLGPNEVLELIRRAKASA</sequence>
<dbReference type="Pfam" id="PF02738">
    <property type="entry name" value="MoCoBD_1"/>
    <property type="match status" value="1"/>
</dbReference>
<evidence type="ECO:0000256" key="2">
    <source>
        <dbReference type="ARBA" id="ARBA00023002"/>
    </source>
</evidence>
<dbReference type="Gene3D" id="3.30.365.10">
    <property type="entry name" value="Aldehyde oxidase/xanthine dehydrogenase, molybdopterin binding domain"/>
    <property type="match status" value="4"/>
</dbReference>
<dbReference type="InterPro" id="IPR000674">
    <property type="entry name" value="Ald_Oxase/Xan_DH_a/b"/>
</dbReference>
<dbReference type="PANTHER" id="PTHR11908:SF132">
    <property type="entry name" value="ALDEHYDE OXIDASE 1-RELATED"/>
    <property type="match status" value="1"/>
</dbReference>
<proteinExistence type="predicted"/>
<feature type="domain" description="Aldehyde oxidase/xanthine dehydrogenase a/b hammerhead" evidence="3">
    <location>
        <begin position="43"/>
        <end position="157"/>
    </location>
</feature>
<keyword evidence="1" id="KW-0500">Molybdenum</keyword>
<dbReference type="GO" id="GO:0005506">
    <property type="term" value="F:iron ion binding"/>
    <property type="evidence" value="ECO:0007669"/>
    <property type="project" value="InterPro"/>
</dbReference>
<dbReference type="Pfam" id="PF20256">
    <property type="entry name" value="MoCoBD_2"/>
    <property type="match status" value="1"/>
</dbReference>
<dbReference type="RefSeq" id="WP_259311824.1">
    <property type="nucleotide sequence ID" value="NZ_CP087164.1"/>
</dbReference>
<dbReference type="PANTHER" id="PTHR11908">
    <property type="entry name" value="XANTHINE DEHYDROGENASE"/>
    <property type="match status" value="1"/>
</dbReference>
<evidence type="ECO:0000313" key="5">
    <source>
        <dbReference type="Proteomes" id="UP001162834"/>
    </source>
</evidence>
<dbReference type="InterPro" id="IPR037165">
    <property type="entry name" value="AldOxase/xan_DH_Mopterin-bd_sf"/>
</dbReference>
<dbReference type="GO" id="GO:0034875">
    <property type="term" value="F:caffeine oxidase activity"/>
    <property type="evidence" value="ECO:0007669"/>
    <property type="project" value="UniProtKB-EC"/>
</dbReference>
<accession>A0A9E6Y0N5</accession>
<name>A0A9E6Y0N5_9ACTN</name>
<evidence type="ECO:0000259" key="3">
    <source>
        <dbReference type="SMART" id="SM01008"/>
    </source>
</evidence>
<dbReference type="Proteomes" id="UP001162834">
    <property type="component" value="Chromosome"/>
</dbReference>
<dbReference type="InterPro" id="IPR008274">
    <property type="entry name" value="AldOxase/xan_DH_MoCoBD1"/>
</dbReference>
<dbReference type="SUPFAM" id="SSF54665">
    <property type="entry name" value="CO dehydrogenase molybdoprotein N-domain-like"/>
    <property type="match status" value="1"/>
</dbReference>
<dbReference type="Gene3D" id="3.90.1170.50">
    <property type="entry name" value="Aldehyde oxidase/xanthine dehydrogenase, a/b hammerhead"/>
    <property type="match status" value="1"/>
</dbReference>
<dbReference type="InterPro" id="IPR036856">
    <property type="entry name" value="Ald_Oxase/Xan_DH_a/b_sf"/>
</dbReference>
<dbReference type="EC" id="1.17.5.2" evidence="4"/>
<dbReference type="SUPFAM" id="SSF56003">
    <property type="entry name" value="Molybdenum cofactor-binding domain"/>
    <property type="match status" value="1"/>
</dbReference>
<dbReference type="Pfam" id="PF01315">
    <property type="entry name" value="Ald_Xan_dh_C"/>
    <property type="match status" value="1"/>
</dbReference>
<dbReference type="InterPro" id="IPR046867">
    <property type="entry name" value="AldOxase/xan_DH_MoCoBD2"/>
</dbReference>
<dbReference type="KEGG" id="sbae:DSM104329_04201"/>
<keyword evidence="5" id="KW-1185">Reference proteome</keyword>
<keyword evidence="2 4" id="KW-0560">Oxidoreductase</keyword>
<evidence type="ECO:0000256" key="1">
    <source>
        <dbReference type="ARBA" id="ARBA00022505"/>
    </source>
</evidence>
<dbReference type="EMBL" id="CP087164">
    <property type="protein sequence ID" value="UGS37780.1"/>
    <property type="molecule type" value="Genomic_DNA"/>
</dbReference>
<gene>
    <name evidence="4" type="primary">cdhA_6</name>
    <name evidence="4" type="ORF">DSM104329_04201</name>
</gene>